<reference evidence="1 2" key="1">
    <citation type="journal article" date="2013" name="Proc. Natl. Acad. Sci. U.S.A.">
        <title>Genome of an arbuscular mycorrhizal fungus provides insight into the oldest plant symbiosis.</title>
        <authorList>
            <person name="Tisserant E."/>
            <person name="Malbreil M."/>
            <person name="Kuo A."/>
            <person name="Kohler A."/>
            <person name="Symeonidi A."/>
            <person name="Balestrini R."/>
            <person name="Charron P."/>
            <person name="Duensing N."/>
            <person name="Frei Dit Frey N."/>
            <person name="Gianinazzi-Pearson V."/>
            <person name="Gilbert L.B."/>
            <person name="Handa Y."/>
            <person name="Herr J.R."/>
            <person name="Hijri M."/>
            <person name="Koul R."/>
            <person name="Kawaguchi M."/>
            <person name="Krajinski F."/>
            <person name="Lammers P.J."/>
            <person name="Masclaux F.G."/>
            <person name="Murat C."/>
            <person name="Morin E."/>
            <person name="Ndikumana S."/>
            <person name="Pagni M."/>
            <person name="Petitpierre D."/>
            <person name="Requena N."/>
            <person name="Rosikiewicz P."/>
            <person name="Riley R."/>
            <person name="Saito K."/>
            <person name="San Clemente H."/>
            <person name="Shapiro H."/>
            <person name="van Tuinen D."/>
            <person name="Becard G."/>
            <person name="Bonfante P."/>
            <person name="Paszkowski U."/>
            <person name="Shachar-Hill Y.Y."/>
            <person name="Tuskan G.A."/>
            <person name="Young P.W."/>
            <person name="Sanders I.R."/>
            <person name="Henrissat B."/>
            <person name="Rensing S.A."/>
            <person name="Grigoriev I.V."/>
            <person name="Corradi N."/>
            <person name="Roux C."/>
            <person name="Martin F."/>
        </authorList>
    </citation>
    <scope>NUCLEOTIDE SEQUENCE [LARGE SCALE GENOMIC DNA]</scope>
    <source>
        <strain evidence="1 2">DAOM 197198</strain>
    </source>
</reference>
<gene>
    <name evidence="1" type="ORF">GLOIN_2v1883550</name>
</gene>
<reference evidence="1 2" key="2">
    <citation type="journal article" date="2018" name="New Phytol.">
        <title>High intraspecific genome diversity in the model arbuscular mycorrhizal symbiont Rhizophagus irregularis.</title>
        <authorList>
            <person name="Chen E.C.H."/>
            <person name="Morin E."/>
            <person name="Beaudet D."/>
            <person name="Noel J."/>
            <person name="Yildirir G."/>
            <person name="Ndikumana S."/>
            <person name="Charron P."/>
            <person name="St-Onge C."/>
            <person name="Giorgi J."/>
            <person name="Kruger M."/>
            <person name="Marton T."/>
            <person name="Ropars J."/>
            <person name="Grigoriev I.V."/>
            <person name="Hainaut M."/>
            <person name="Henrissat B."/>
            <person name="Roux C."/>
            <person name="Martin F."/>
            <person name="Corradi N."/>
        </authorList>
    </citation>
    <scope>NUCLEOTIDE SEQUENCE [LARGE SCALE GENOMIC DNA]</scope>
    <source>
        <strain evidence="1 2">DAOM 197198</strain>
    </source>
</reference>
<sequence>MLFQFIAGLLDENWTLGIELPDENIAGLLELKVAGRKTLPDFGIKVSQTKNMIGFLELRVVSFLSESKALGSLTGTWNFLDVSGSLISMVILEFIFEQENLKVLKISLNTTDSLLSLDIDFDSFSTLWTWKFDGLFLSSLDVKFGENIPLTRRFVFQTTFQPFGYGILSLAN</sequence>
<name>A0A2P4P7W6_RHIID</name>
<comment type="caution">
    <text evidence="1">The sequence shown here is derived from an EMBL/GenBank/DDBJ whole genome shotgun (WGS) entry which is preliminary data.</text>
</comment>
<evidence type="ECO:0000313" key="1">
    <source>
        <dbReference type="EMBL" id="POG61483.1"/>
    </source>
</evidence>
<protein>
    <submittedName>
        <fullName evidence="1">Uncharacterized protein</fullName>
    </submittedName>
</protein>
<proteinExistence type="predicted"/>
<dbReference type="Proteomes" id="UP000018888">
    <property type="component" value="Unassembled WGS sequence"/>
</dbReference>
<dbReference type="EMBL" id="AUPC02000339">
    <property type="protein sequence ID" value="POG61483.1"/>
    <property type="molecule type" value="Genomic_DNA"/>
</dbReference>
<dbReference type="AlphaFoldDB" id="A0A2P4P7W6"/>
<accession>A0A2P4P7W6</accession>
<organism evidence="1 2">
    <name type="scientific">Rhizophagus irregularis (strain DAOM 181602 / DAOM 197198 / MUCL 43194)</name>
    <name type="common">Arbuscular mycorrhizal fungus</name>
    <name type="synonym">Glomus intraradices</name>
    <dbReference type="NCBI Taxonomy" id="747089"/>
    <lineage>
        <taxon>Eukaryota</taxon>
        <taxon>Fungi</taxon>
        <taxon>Fungi incertae sedis</taxon>
        <taxon>Mucoromycota</taxon>
        <taxon>Glomeromycotina</taxon>
        <taxon>Glomeromycetes</taxon>
        <taxon>Glomerales</taxon>
        <taxon>Glomeraceae</taxon>
        <taxon>Rhizophagus</taxon>
    </lineage>
</organism>
<evidence type="ECO:0000313" key="2">
    <source>
        <dbReference type="Proteomes" id="UP000018888"/>
    </source>
</evidence>
<keyword evidence="2" id="KW-1185">Reference proteome</keyword>